<feature type="domain" description="4Fe-4S ferredoxin-type" evidence="7">
    <location>
        <begin position="398"/>
        <end position="426"/>
    </location>
</feature>
<dbReference type="PANTHER" id="PTHR42859:SF17">
    <property type="entry name" value="ELECTRON TRANSPORT PROTEIN HYDN-RELATED"/>
    <property type="match status" value="1"/>
</dbReference>
<comment type="caution">
    <text evidence="8">The sequence shown here is derived from an EMBL/GenBank/DDBJ whole genome shotgun (WGS) entry which is preliminary data.</text>
</comment>
<evidence type="ECO:0000313" key="9">
    <source>
        <dbReference type="Proteomes" id="UP000319143"/>
    </source>
</evidence>
<dbReference type="PROSITE" id="PS00198">
    <property type="entry name" value="4FE4S_FER_1"/>
    <property type="match status" value="1"/>
</dbReference>
<keyword evidence="8" id="KW-0560">Oxidoreductase</keyword>
<dbReference type="InterPro" id="IPR050294">
    <property type="entry name" value="RnfB_subfamily"/>
</dbReference>
<sequence length="559" mass="61940">MDALMNDADVRWLRSREPFAAMNAKAFPRNVPLEGILRFDCKLRRSEPGEIIYRQGDYGGSAFLVLAGSVRVVMDPLPDQQLGRQVPEGQHRWFQRIYRRLFRPAIEEYRPPSQISLLDTPGGNPIRRVDGRTAIFLQDFDAILRDKRTVSLGPSELFGEISAMCRLPRTANVIAENEATLIEIRWQGLQMLRCDQRFAADLDLHYRTTWLPLHLKSISPFRNLPDDNLTRLADASVLRSFGHHPWDDDLKRTRRLPVAEPINSEPINSEPIIAEAGRTPTELIFIRNGFARVTRQADPGHRDSSMLTTSYLGKGDGFGLEEVIGNATRQHGSAPIPLQHSLRAVGITDTIGIPAEVFAAEVLPWLPPQDASQRDHATSVSSERLDFIIANRLNNGTDAMVIDLDRCTQCNDCLKACAEAHDGNARFEIIGPVHANHQFVQACMHCADPVCMMGCPTGAIARDPATGSIRIHEPICVGCGVCAEGCPYDSIRMVTPRDRNGHVYQDAETAKPVQKATKCDRCHSRPSGPACVSACGQDALVRIDLTDPSPLDSLGLLSR</sequence>
<dbReference type="Gene3D" id="3.30.70.20">
    <property type="match status" value="2"/>
</dbReference>
<dbReference type="Proteomes" id="UP000319143">
    <property type="component" value="Unassembled WGS sequence"/>
</dbReference>
<gene>
    <name evidence="8" type="primary">hyfA</name>
    <name evidence="8" type="ORF">Poly41_36770</name>
</gene>
<feature type="domain" description="Cyclic nucleotide-binding" evidence="6">
    <location>
        <begin position="220"/>
        <end position="329"/>
    </location>
</feature>
<evidence type="ECO:0000256" key="5">
    <source>
        <dbReference type="ARBA" id="ARBA00023014"/>
    </source>
</evidence>
<dbReference type="PROSITE" id="PS51379">
    <property type="entry name" value="4FE4S_FER_2"/>
    <property type="match status" value="3"/>
</dbReference>
<dbReference type="SUPFAM" id="SSF51206">
    <property type="entry name" value="cAMP-binding domain-like"/>
    <property type="match status" value="2"/>
</dbReference>
<dbReference type="GO" id="GO:0046872">
    <property type="term" value="F:metal ion binding"/>
    <property type="evidence" value="ECO:0007669"/>
    <property type="project" value="UniProtKB-KW"/>
</dbReference>
<keyword evidence="1" id="KW-0004">4Fe-4S</keyword>
<feature type="domain" description="4Fe-4S ferredoxin-type" evidence="7">
    <location>
        <begin position="467"/>
        <end position="496"/>
    </location>
</feature>
<dbReference type="GO" id="GO:0051539">
    <property type="term" value="F:4 iron, 4 sulfur cluster binding"/>
    <property type="evidence" value="ECO:0007669"/>
    <property type="project" value="UniProtKB-KW"/>
</dbReference>
<organism evidence="8 9">
    <name type="scientific">Novipirellula artificiosorum</name>
    <dbReference type="NCBI Taxonomy" id="2528016"/>
    <lineage>
        <taxon>Bacteria</taxon>
        <taxon>Pseudomonadati</taxon>
        <taxon>Planctomycetota</taxon>
        <taxon>Planctomycetia</taxon>
        <taxon>Pirellulales</taxon>
        <taxon>Pirellulaceae</taxon>
        <taxon>Novipirellula</taxon>
    </lineage>
</organism>
<keyword evidence="4" id="KW-0408">Iron</keyword>
<dbReference type="CDD" id="cd00038">
    <property type="entry name" value="CAP_ED"/>
    <property type="match status" value="1"/>
</dbReference>
<feature type="domain" description="Cyclic nucleotide-binding" evidence="6">
    <location>
        <begin position="130"/>
        <end position="192"/>
    </location>
</feature>
<dbReference type="InterPro" id="IPR014710">
    <property type="entry name" value="RmlC-like_jellyroll"/>
</dbReference>
<dbReference type="InterPro" id="IPR018490">
    <property type="entry name" value="cNMP-bd_dom_sf"/>
</dbReference>
<dbReference type="InterPro" id="IPR017896">
    <property type="entry name" value="4Fe4S_Fe-S-bd"/>
</dbReference>
<evidence type="ECO:0000256" key="1">
    <source>
        <dbReference type="ARBA" id="ARBA00022485"/>
    </source>
</evidence>
<dbReference type="PROSITE" id="PS50042">
    <property type="entry name" value="CNMP_BINDING_3"/>
    <property type="match status" value="3"/>
</dbReference>
<accession>A0A5C6DI94</accession>
<proteinExistence type="predicted"/>
<evidence type="ECO:0000313" key="8">
    <source>
        <dbReference type="EMBL" id="TWU35925.1"/>
    </source>
</evidence>
<dbReference type="CDD" id="cd16367">
    <property type="entry name" value="DMSOR_beta_like"/>
    <property type="match status" value="1"/>
</dbReference>
<dbReference type="PANTHER" id="PTHR42859">
    <property type="entry name" value="OXIDOREDUCTASE"/>
    <property type="match status" value="1"/>
</dbReference>
<dbReference type="InterPro" id="IPR017900">
    <property type="entry name" value="4Fe4S_Fe_S_CS"/>
</dbReference>
<protein>
    <submittedName>
        <fullName evidence="8">Hydrogenase-4 component A</fullName>
        <ecNumber evidence="8">1.-.-.-</ecNumber>
    </submittedName>
</protein>
<evidence type="ECO:0000259" key="7">
    <source>
        <dbReference type="PROSITE" id="PS51379"/>
    </source>
</evidence>
<dbReference type="GO" id="GO:0016491">
    <property type="term" value="F:oxidoreductase activity"/>
    <property type="evidence" value="ECO:0007669"/>
    <property type="project" value="UniProtKB-KW"/>
</dbReference>
<dbReference type="AlphaFoldDB" id="A0A5C6DI94"/>
<reference evidence="8 9" key="1">
    <citation type="submission" date="2019-02" db="EMBL/GenBank/DDBJ databases">
        <title>Deep-cultivation of Planctomycetes and their phenomic and genomic characterization uncovers novel biology.</title>
        <authorList>
            <person name="Wiegand S."/>
            <person name="Jogler M."/>
            <person name="Boedeker C."/>
            <person name="Pinto D."/>
            <person name="Vollmers J."/>
            <person name="Rivas-Marin E."/>
            <person name="Kohn T."/>
            <person name="Peeters S.H."/>
            <person name="Heuer A."/>
            <person name="Rast P."/>
            <person name="Oberbeckmann S."/>
            <person name="Bunk B."/>
            <person name="Jeske O."/>
            <person name="Meyerdierks A."/>
            <person name="Storesund J.E."/>
            <person name="Kallscheuer N."/>
            <person name="Luecker S."/>
            <person name="Lage O.M."/>
            <person name="Pohl T."/>
            <person name="Merkel B.J."/>
            <person name="Hornburger P."/>
            <person name="Mueller R.-W."/>
            <person name="Bruemmer F."/>
            <person name="Labrenz M."/>
            <person name="Spormann A.M."/>
            <person name="Op Den Camp H."/>
            <person name="Overmann J."/>
            <person name="Amann R."/>
            <person name="Jetten M.S.M."/>
            <person name="Mascher T."/>
            <person name="Medema M.H."/>
            <person name="Devos D.P."/>
            <person name="Kaster A.-K."/>
            <person name="Ovreas L."/>
            <person name="Rohde M."/>
            <person name="Galperin M.Y."/>
            <person name="Jogler C."/>
        </authorList>
    </citation>
    <scope>NUCLEOTIDE SEQUENCE [LARGE SCALE GENOMIC DNA]</scope>
    <source>
        <strain evidence="8 9">Poly41</strain>
    </source>
</reference>
<dbReference type="InterPro" id="IPR000595">
    <property type="entry name" value="cNMP-bd_dom"/>
</dbReference>
<keyword evidence="3" id="KW-0677">Repeat</keyword>
<feature type="domain" description="4Fe-4S ferredoxin-type" evidence="7">
    <location>
        <begin position="431"/>
        <end position="465"/>
    </location>
</feature>
<dbReference type="Pfam" id="PF13247">
    <property type="entry name" value="Fer4_11"/>
    <property type="match status" value="1"/>
</dbReference>
<evidence type="ECO:0000256" key="2">
    <source>
        <dbReference type="ARBA" id="ARBA00022723"/>
    </source>
</evidence>
<dbReference type="Gene3D" id="2.60.120.10">
    <property type="entry name" value="Jelly Rolls"/>
    <property type="match status" value="2"/>
</dbReference>
<feature type="domain" description="Cyclic nucleotide-binding" evidence="6">
    <location>
        <begin position="47"/>
        <end position="75"/>
    </location>
</feature>
<name>A0A5C6DI94_9BACT</name>
<keyword evidence="9" id="KW-1185">Reference proteome</keyword>
<keyword evidence="5" id="KW-0411">Iron-sulfur</keyword>
<dbReference type="EMBL" id="SJPV01000006">
    <property type="protein sequence ID" value="TWU35925.1"/>
    <property type="molecule type" value="Genomic_DNA"/>
</dbReference>
<dbReference type="EC" id="1.-.-.-" evidence="8"/>
<dbReference type="RefSeq" id="WP_231615732.1">
    <property type="nucleotide sequence ID" value="NZ_SJPV01000006.1"/>
</dbReference>
<dbReference type="SUPFAM" id="SSF54862">
    <property type="entry name" value="4Fe-4S ferredoxins"/>
    <property type="match status" value="1"/>
</dbReference>
<evidence type="ECO:0000256" key="4">
    <source>
        <dbReference type="ARBA" id="ARBA00023004"/>
    </source>
</evidence>
<keyword evidence="2" id="KW-0479">Metal-binding</keyword>
<evidence type="ECO:0000259" key="6">
    <source>
        <dbReference type="PROSITE" id="PS50042"/>
    </source>
</evidence>
<evidence type="ECO:0000256" key="3">
    <source>
        <dbReference type="ARBA" id="ARBA00022737"/>
    </source>
</evidence>